<proteinExistence type="predicted"/>
<organism evidence="1 2">
    <name type="scientific">Penicillium citrinum</name>
    <dbReference type="NCBI Taxonomy" id="5077"/>
    <lineage>
        <taxon>Eukaryota</taxon>
        <taxon>Fungi</taxon>
        <taxon>Dikarya</taxon>
        <taxon>Ascomycota</taxon>
        <taxon>Pezizomycotina</taxon>
        <taxon>Eurotiomycetes</taxon>
        <taxon>Eurotiomycetidae</taxon>
        <taxon>Eurotiales</taxon>
        <taxon>Aspergillaceae</taxon>
        <taxon>Penicillium</taxon>
    </lineage>
</organism>
<keyword evidence="2" id="KW-1185">Reference proteome</keyword>
<sequence length="64" mass="6741">MSGGRCSDGDPSIVVRIRTDSNIEGWSVNAPLGSDYLPSSLTGEIAALKELGRRLSDLILGLLP</sequence>
<dbReference type="GeneID" id="81379822"/>
<dbReference type="EMBL" id="JAPQKT010000001">
    <property type="protein sequence ID" value="KAJ5243408.1"/>
    <property type="molecule type" value="Genomic_DNA"/>
</dbReference>
<dbReference type="InterPro" id="IPR029017">
    <property type="entry name" value="Enolase-like_N"/>
</dbReference>
<dbReference type="RefSeq" id="XP_056506412.1">
    <property type="nucleotide sequence ID" value="XM_056640655.1"/>
</dbReference>
<dbReference type="AlphaFoldDB" id="A0A9W9PFW3"/>
<gene>
    <name evidence="1" type="ORF">N7469_001735</name>
</gene>
<dbReference type="Proteomes" id="UP001147733">
    <property type="component" value="Unassembled WGS sequence"/>
</dbReference>
<dbReference type="OrthoDB" id="2943660at2759"/>
<evidence type="ECO:0000313" key="1">
    <source>
        <dbReference type="EMBL" id="KAJ5243408.1"/>
    </source>
</evidence>
<comment type="caution">
    <text evidence="1">The sequence shown here is derived from an EMBL/GenBank/DDBJ whole genome shotgun (WGS) entry which is preliminary data.</text>
</comment>
<accession>A0A9W9PFW3</accession>
<reference evidence="1" key="2">
    <citation type="journal article" date="2023" name="IMA Fungus">
        <title>Comparative genomic study of the Penicillium genus elucidates a diverse pangenome and 15 lateral gene transfer events.</title>
        <authorList>
            <person name="Petersen C."/>
            <person name="Sorensen T."/>
            <person name="Nielsen M.R."/>
            <person name="Sondergaard T.E."/>
            <person name="Sorensen J.L."/>
            <person name="Fitzpatrick D.A."/>
            <person name="Frisvad J.C."/>
            <person name="Nielsen K.L."/>
        </authorList>
    </citation>
    <scope>NUCLEOTIDE SEQUENCE</scope>
    <source>
        <strain evidence="1">IBT 23319</strain>
    </source>
</reference>
<evidence type="ECO:0000313" key="2">
    <source>
        <dbReference type="Proteomes" id="UP001147733"/>
    </source>
</evidence>
<name>A0A9W9PFW3_PENCI</name>
<protein>
    <submittedName>
        <fullName evidence="1">Enolase C-terminal domain-like protein</fullName>
    </submittedName>
</protein>
<reference evidence="1" key="1">
    <citation type="submission" date="2022-11" db="EMBL/GenBank/DDBJ databases">
        <authorList>
            <person name="Petersen C."/>
        </authorList>
    </citation>
    <scope>NUCLEOTIDE SEQUENCE</scope>
    <source>
        <strain evidence="1">IBT 23319</strain>
    </source>
</reference>
<dbReference type="Gene3D" id="3.30.390.10">
    <property type="entry name" value="Enolase-like, N-terminal domain"/>
    <property type="match status" value="1"/>
</dbReference>